<evidence type="ECO:0000256" key="2">
    <source>
        <dbReference type="SAM" id="Phobius"/>
    </source>
</evidence>
<evidence type="ECO:0000313" key="3">
    <source>
        <dbReference type="EMBL" id="GAV05287.1"/>
    </source>
</evidence>
<keyword evidence="4" id="KW-1185">Reference proteome</keyword>
<accession>A0A1D1VUY3</accession>
<gene>
    <name evidence="3" type="primary">RvY_15442-1</name>
    <name evidence="3" type="synonym">RvY_15442.1</name>
    <name evidence="3" type="ORF">RvY_15442</name>
</gene>
<name>A0A1D1VUY3_RAMVA</name>
<dbReference type="Proteomes" id="UP000186922">
    <property type="component" value="Unassembled WGS sequence"/>
</dbReference>
<protein>
    <recommendedName>
        <fullName evidence="5">OCIA domain-containing protein</fullName>
    </recommendedName>
</protein>
<keyword evidence="2" id="KW-0472">Membrane</keyword>
<keyword evidence="2" id="KW-1133">Transmembrane helix</keyword>
<dbReference type="AlphaFoldDB" id="A0A1D1VUY3"/>
<evidence type="ECO:0000256" key="1">
    <source>
        <dbReference type="SAM" id="MobiDB-lite"/>
    </source>
</evidence>
<proteinExistence type="predicted"/>
<dbReference type="EMBL" id="BDGG01000012">
    <property type="protein sequence ID" value="GAV05287.1"/>
    <property type="molecule type" value="Genomic_DNA"/>
</dbReference>
<feature type="transmembrane region" description="Helical" evidence="2">
    <location>
        <begin position="65"/>
        <end position="88"/>
    </location>
</feature>
<evidence type="ECO:0000313" key="4">
    <source>
        <dbReference type="Proteomes" id="UP000186922"/>
    </source>
</evidence>
<keyword evidence="2" id="KW-0812">Transmembrane</keyword>
<reference evidence="3 4" key="1">
    <citation type="journal article" date="2016" name="Nat. Commun.">
        <title>Extremotolerant tardigrade genome and improved radiotolerance of human cultured cells by tardigrade-unique protein.</title>
        <authorList>
            <person name="Hashimoto T."/>
            <person name="Horikawa D.D."/>
            <person name="Saito Y."/>
            <person name="Kuwahara H."/>
            <person name="Kozuka-Hata H."/>
            <person name="Shin-I T."/>
            <person name="Minakuchi Y."/>
            <person name="Ohishi K."/>
            <person name="Motoyama A."/>
            <person name="Aizu T."/>
            <person name="Enomoto A."/>
            <person name="Kondo K."/>
            <person name="Tanaka S."/>
            <person name="Hara Y."/>
            <person name="Koshikawa S."/>
            <person name="Sagara H."/>
            <person name="Miura T."/>
            <person name="Yokobori S."/>
            <person name="Miyagawa K."/>
            <person name="Suzuki Y."/>
            <person name="Kubo T."/>
            <person name="Oyama M."/>
            <person name="Kohara Y."/>
            <person name="Fujiyama A."/>
            <person name="Arakawa K."/>
            <person name="Katayama T."/>
            <person name="Toyoda A."/>
            <person name="Kunieda T."/>
        </authorList>
    </citation>
    <scope>NUCLEOTIDE SEQUENCE [LARGE SCALE GENOMIC DNA]</scope>
    <source>
        <strain evidence="3 4">YOKOZUNA-1</strain>
    </source>
</reference>
<comment type="caution">
    <text evidence="3">The sequence shown here is derived from an EMBL/GenBank/DDBJ whole genome shotgun (WGS) entry which is preliminary data.</text>
</comment>
<feature type="region of interest" description="Disordered" evidence="1">
    <location>
        <begin position="149"/>
        <end position="174"/>
    </location>
</feature>
<organism evidence="3 4">
    <name type="scientific">Ramazzottius varieornatus</name>
    <name type="common">Water bear</name>
    <name type="synonym">Tardigrade</name>
    <dbReference type="NCBI Taxonomy" id="947166"/>
    <lineage>
        <taxon>Eukaryota</taxon>
        <taxon>Metazoa</taxon>
        <taxon>Ecdysozoa</taxon>
        <taxon>Tardigrada</taxon>
        <taxon>Eutardigrada</taxon>
        <taxon>Parachela</taxon>
        <taxon>Hypsibioidea</taxon>
        <taxon>Ramazzottiidae</taxon>
        <taxon>Ramazzottius</taxon>
    </lineage>
</organism>
<evidence type="ECO:0008006" key="5">
    <source>
        <dbReference type="Google" id="ProtNLM"/>
    </source>
</evidence>
<sequence length="174" mass="18868">MAHPTFPDKLSNMRWPWQPKEEPLGDPSIPSEYDLRYRYGGGVLQLPIEEIKALQQCSWDCDYKWALPAAVIGAGAVAAGGMTGLLRISGPFNLAFKMGLGAVPGSFVGRWAYMRYGDCQKHLPLVLKNSPAGVDIKTKLNDMSGYSLPGSNNVPPYPGPASYQDTGSHGRGKI</sequence>